<gene>
    <name evidence="7" type="ORF">JF50_03055</name>
</gene>
<comment type="subcellular location">
    <subcellularLocation>
        <location evidence="6">Cell membrane</location>
        <topology evidence="6">Multi-pass membrane protein</topology>
    </subcellularLocation>
    <subcellularLocation>
        <location evidence="1">Membrane</location>
        <topology evidence="1">Multi-pass membrane protein</topology>
    </subcellularLocation>
</comment>
<keyword evidence="5 6" id="KW-0472">Membrane</keyword>
<feature type="transmembrane region" description="Helical" evidence="6">
    <location>
        <begin position="67"/>
        <end position="87"/>
    </location>
</feature>
<dbReference type="InterPro" id="IPR002781">
    <property type="entry name" value="TM_pro_TauE-like"/>
</dbReference>
<dbReference type="Pfam" id="PF01925">
    <property type="entry name" value="TauE"/>
    <property type="match status" value="1"/>
</dbReference>
<dbReference type="AlphaFoldDB" id="A0A0C1QDV8"/>
<dbReference type="GO" id="GO:0005886">
    <property type="term" value="C:plasma membrane"/>
    <property type="evidence" value="ECO:0007669"/>
    <property type="project" value="UniProtKB-SubCell"/>
</dbReference>
<keyword evidence="6" id="KW-1003">Cell membrane</keyword>
<feature type="transmembrane region" description="Helical" evidence="6">
    <location>
        <begin position="185"/>
        <end position="203"/>
    </location>
</feature>
<comment type="caution">
    <text evidence="7">The sequence shown here is derived from an EMBL/GenBank/DDBJ whole genome shotgun (WGS) entry which is preliminary data.</text>
</comment>
<feature type="transmembrane region" description="Helical" evidence="6">
    <location>
        <begin position="121"/>
        <end position="143"/>
    </location>
</feature>
<evidence type="ECO:0000256" key="6">
    <source>
        <dbReference type="RuleBase" id="RU363041"/>
    </source>
</evidence>
<evidence type="ECO:0000313" key="8">
    <source>
        <dbReference type="Proteomes" id="UP000031327"/>
    </source>
</evidence>
<dbReference type="EMBL" id="JWIC01000003">
    <property type="protein sequence ID" value="KID58846.1"/>
    <property type="molecule type" value="Genomic_DNA"/>
</dbReference>
<evidence type="ECO:0000256" key="1">
    <source>
        <dbReference type="ARBA" id="ARBA00004141"/>
    </source>
</evidence>
<accession>A0A0C1QDV8</accession>
<keyword evidence="4 6" id="KW-1133">Transmembrane helix</keyword>
<comment type="similarity">
    <text evidence="2 6">Belongs to the 4-toluene sulfonate uptake permease (TSUP) (TC 2.A.102) family.</text>
</comment>
<proteinExistence type="inferred from homology"/>
<dbReference type="Proteomes" id="UP000031327">
    <property type="component" value="Unassembled WGS sequence"/>
</dbReference>
<evidence type="ECO:0000256" key="2">
    <source>
        <dbReference type="ARBA" id="ARBA00009142"/>
    </source>
</evidence>
<feature type="transmembrane region" description="Helical" evidence="6">
    <location>
        <begin position="215"/>
        <end position="234"/>
    </location>
</feature>
<name>A0A0C1QDV8_9GAMM</name>
<dbReference type="OrthoDB" id="6197550at2"/>
<evidence type="ECO:0000313" key="7">
    <source>
        <dbReference type="EMBL" id="KID58846.1"/>
    </source>
</evidence>
<organism evidence="7 8">
    <name type="scientific">Pseudoalteromonas luteoviolacea</name>
    <dbReference type="NCBI Taxonomy" id="43657"/>
    <lineage>
        <taxon>Bacteria</taxon>
        <taxon>Pseudomonadati</taxon>
        <taxon>Pseudomonadota</taxon>
        <taxon>Gammaproteobacteria</taxon>
        <taxon>Alteromonadales</taxon>
        <taxon>Pseudoalteromonadaceae</taxon>
        <taxon>Pseudoalteromonas</taxon>
    </lineage>
</organism>
<dbReference type="RefSeq" id="WP_039608015.1">
    <property type="nucleotide sequence ID" value="NZ_JWIC01000003.1"/>
</dbReference>
<reference evidence="7 8" key="1">
    <citation type="submission" date="2014-12" db="EMBL/GenBank/DDBJ databases">
        <title>Draft Genome Sequence of Pseudoalteromonas luteoviolacea HI1.</title>
        <authorList>
            <person name="Asahina A.Y."/>
            <person name="Hadfield M.G."/>
        </authorList>
    </citation>
    <scope>NUCLEOTIDE SEQUENCE [LARGE SCALE GENOMIC DNA]</scope>
    <source>
        <strain evidence="7 8">HI1</strain>
    </source>
</reference>
<feature type="transmembrane region" description="Helical" evidence="6">
    <location>
        <begin position="155"/>
        <end position="178"/>
    </location>
</feature>
<evidence type="ECO:0000256" key="4">
    <source>
        <dbReference type="ARBA" id="ARBA00022989"/>
    </source>
</evidence>
<feature type="transmembrane region" description="Helical" evidence="6">
    <location>
        <begin position="93"/>
        <end position="109"/>
    </location>
</feature>
<evidence type="ECO:0000256" key="5">
    <source>
        <dbReference type="ARBA" id="ARBA00023136"/>
    </source>
</evidence>
<evidence type="ECO:0000256" key="3">
    <source>
        <dbReference type="ARBA" id="ARBA00022692"/>
    </source>
</evidence>
<keyword evidence="3 6" id="KW-0812">Transmembrane</keyword>
<sequence>MELLLGLLAFTTSLIAAIVGFGGGMLLLAILPIFLSPTLLIPIHGLTQVTSNASRALFSLSDVKWSLLPAFSIGSILGTLVFGMVLYNMPTTYIPLAIGLYILLNLWYSPFSNFIQRFENFYIIGALQTGLGLIVGATGPLSLTVLTKKLQSKDQVVATSAVFMTLSHLAKIPVFLFVSSELQTNSYLIIAMMCGAILGSYVGTKVRFSIDNNKLIGAIKLLLSILAINMIISVSTSL</sequence>
<protein>
    <recommendedName>
        <fullName evidence="6">Probable membrane transporter protein</fullName>
    </recommendedName>
</protein>